<evidence type="ECO:0000256" key="1">
    <source>
        <dbReference type="SAM" id="MobiDB-lite"/>
    </source>
</evidence>
<comment type="caution">
    <text evidence="2">The sequence shown here is derived from an EMBL/GenBank/DDBJ whole genome shotgun (WGS) entry which is preliminary data.</text>
</comment>
<feature type="region of interest" description="Disordered" evidence="1">
    <location>
        <begin position="1"/>
        <end position="23"/>
    </location>
</feature>
<evidence type="ECO:0000313" key="3">
    <source>
        <dbReference type="Proteomes" id="UP001604277"/>
    </source>
</evidence>
<name>A0ABD1WD46_9LAMI</name>
<keyword evidence="3" id="KW-1185">Reference proteome</keyword>
<feature type="compositionally biased region" description="Polar residues" evidence="1">
    <location>
        <begin position="84"/>
        <end position="94"/>
    </location>
</feature>
<feature type="compositionally biased region" description="Basic and acidic residues" evidence="1">
    <location>
        <begin position="67"/>
        <end position="82"/>
    </location>
</feature>
<proteinExistence type="predicted"/>
<organism evidence="2 3">
    <name type="scientific">Forsythia ovata</name>
    <dbReference type="NCBI Taxonomy" id="205694"/>
    <lineage>
        <taxon>Eukaryota</taxon>
        <taxon>Viridiplantae</taxon>
        <taxon>Streptophyta</taxon>
        <taxon>Embryophyta</taxon>
        <taxon>Tracheophyta</taxon>
        <taxon>Spermatophyta</taxon>
        <taxon>Magnoliopsida</taxon>
        <taxon>eudicotyledons</taxon>
        <taxon>Gunneridae</taxon>
        <taxon>Pentapetalae</taxon>
        <taxon>asterids</taxon>
        <taxon>lamiids</taxon>
        <taxon>Lamiales</taxon>
        <taxon>Oleaceae</taxon>
        <taxon>Forsythieae</taxon>
        <taxon>Forsythia</taxon>
    </lineage>
</organism>
<feature type="region of interest" description="Disordered" evidence="1">
    <location>
        <begin position="38"/>
        <end position="94"/>
    </location>
</feature>
<gene>
    <name evidence="2" type="ORF">Fot_09037</name>
</gene>
<dbReference type="EMBL" id="JBFOLJ010000003">
    <property type="protein sequence ID" value="KAL2547507.1"/>
    <property type="molecule type" value="Genomic_DNA"/>
</dbReference>
<dbReference type="Proteomes" id="UP001604277">
    <property type="component" value="Unassembled WGS sequence"/>
</dbReference>
<reference evidence="3" key="1">
    <citation type="submission" date="2024-07" db="EMBL/GenBank/DDBJ databases">
        <title>Two chromosome-level genome assemblies of Korean endemic species Abeliophyllum distichum and Forsythia ovata (Oleaceae).</title>
        <authorList>
            <person name="Jang H."/>
        </authorList>
    </citation>
    <scope>NUCLEOTIDE SEQUENCE [LARGE SCALE GENOMIC DNA]</scope>
</reference>
<feature type="compositionally biased region" description="Basic and acidic residues" evidence="1">
    <location>
        <begin position="44"/>
        <end position="58"/>
    </location>
</feature>
<evidence type="ECO:0000313" key="2">
    <source>
        <dbReference type="EMBL" id="KAL2547507.1"/>
    </source>
</evidence>
<sequence>MDTPNRRLTRSAANKESPDFVKKTALHSKQKVIFLDTSTYTKDSISEKNRNAHDEGTRGRMSSCSSKEMHKNENVGKHRPDKVAQSSSPKKINQPQPYEAQFYIEDVMEQVEEIIKSAEKYKHSDTIEANIEVVLNGYCGNGAFKYSKLVELVPSNPNSARSYHEKLATAEWAKNGPAFRTMGMGPS</sequence>
<dbReference type="AlphaFoldDB" id="A0ABD1WD46"/>
<protein>
    <submittedName>
        <fullName evidence="2">Uncharacterized protein</fullName>
    </submittedName>
</protein>
<accession>A0ABD1WD46</accession>